<accession>A0A2S3VXG9</accession>
<dbReference type="EMBL" id="POTC01000086">
    <property type="protein sequence ID" value="POF61285.1"/>
    <property type="molecule type" value="Genomic_DNA"/>
</dbReference>
<dbReference type="AlphaFoldDB" id="A0A2S3VXG9"/>
<feature type="transmembrane region" description="Helical" evidence="1">
    <location>
        <begin position="57"/>
        <end position="77"/>
    </location>
</feature>
<evidence type="ECO:0000313" key="3">
    <source>
        <dbReference type="Proteomes" id="UP000237344"/>
    </source>
</evidence>
<reference evidence="2 3" key="1">
    <citation type="submission" date="2018-01" db="EMBL/GenBank/DDBJ databases">
        <title>Draft Genome Sequence of Komagataeibacter maltaceti LMG 1529, a Vinegar Producing Acetic Acid Bacterium Isolated from Malt Vinegar Brewery Acetifiers.</title>
        <authorList>
            <person name="Zhang Q."/>
            <person name="Hollensteiner J."/>
            <person name="Poehlein A."/>
            <person name="Daniel R."/>
        </authorList>
    </citation>
    <scope>NUCLEOTIDE SEQUENCE [LARGE SCALE GENOMIC DNA]</scope>
    <source>
        <strain evidence="2 3">LMG 1529</strain>
    </source>
</reference>
<protein>
    <submittedName>
        <fullName evidence="2">Uncharacterized protein</fullName>
    </submittedName>
</protein>
<keyword evidence="1" id="KW-1133">Transmembrane helix</keyword>
<proteinExistence type="predicted"/>
<keyword evidence="1" id="KW-0472">Membrane</keyword>
<evidence type="ECO:0000313" key="2">
    <source>
        <dbReference type="EMBL" id="POF61285.1"/>
    </source>
</evidence>
<comment type="caution">
    <text evidence="2">The sequence shown here is derived from an EMBL/GenBank/DDBJ whole genome shotgun (WGS) entry which is preliminary data.</text>
</comment>
<keyword evidence="1" id="KW-0812">Transmembrane</keyword>
<dbReference type="Proteomes" id="UP000237344">
    <property type="component" value="Unassembled WGS sequence"/>
</dbReference>
<sequence>MLVLRLLPVGSAMMLSIAAGLAGARMAGFIAATLLGSLPQTAVFVLVGGGMEVNHQWQVALAVGLFVMSGLGGVWLLRGSRIARADRTT</sequence>
<gene>
    <name evidence="2" type="ORF">KMAL_30880</name>
</gene>
<evidence type="ECO:0000256" key="1">
    <source>
        <dbReference type="SAM" id="Phobius"/>
    </source>
</evidence>
<name>A0A2S3VXG9_9PROT</name>
<organism evidence="2 3">
    <name type="scientific">Novacetimonas maltaceti</name>
    <dbReference type="NCBI Taxonomy" id="1203393"/>
    <lineage>
        <taxon>Bacteria</taxon>
        <taxon>Pseudomonadati</taxon>
        <taxon>Pseudomonadota</taxon>
        <taxon>Alphaproteobacteria</taxon>
        <taxon>Acetobacterales</taxon>
        <taxon>Acetobacteraceae</taxon>
        <taxon>Novacetimonas</taxon>
    </lineage>
</organism>
<keyword evidence="3" id="KW-1185">Reference proteome</keyword>